<evidence type="ECO:0000313" key="2">
    <source>
        <dbReference type="EMBL" id="KAF8909748.1"/>
    </source>
</evidence>
<proteinExistence type="predicted"/>
<sequence>MSTFHKLIVRSKFIPSLAFFIICRMCGDPDADPSIVMRTPVHCTACRSTFPVDVMSLPALVQHFRIAETMSQ</sequence>
<dbReference type="Proteomes" id="UP000724874">
    <property type="component" value="Unassembled WGS sequence"/>
</dbReference>
<dbReference type="EMBL" id="JADNYJ010000008">
    <property type="protein sequence ID" value="KAF8909748.1"/>
    <property type="molecule type" value="Genomic_DNA"/>
</dbReference>
<name>A0A9P5NYJ7_GYMJU</name>
<dbReference type="AlphaFoldDB" id="A0A9P5NYJ7"/>
<protein>
    <submittedName>
        <fullName evidence="2">Uncharacterized protein</fullName>
    </submittedName>
</protein>
<organism evidence="2 3">
    <name type="scientific">Gymnopilus junonius</name>
    <name type="common">Spectacular rustgill mushroom</name>
    <name type="synonym">Gymnopilus spectabilis subsp. junonius</name>
    <dbReference type="NCBI Taxonomy" id="109634"/>
    <lineage>
        <taxon>Eukaryota</taxon>
        <taxon>Fungi</taxon>
        <taxon>Dikarya</taxon>
        <taxon>Basidiomycota</taxon>
        <taxon>Agaricomycotina</taxon>
        <taxon>Agaricomycetes</taxon>
        <taxon>Agaricomycetidae</taxon>
        <taxon>Agaricales</taxon>
        <taxon>Agaricineae</taxon>
        <taxon>Hymenogastraceae</taxon>
        <taxon>Gymnopilus</taxon>
    </lineage>
</organism>
<comment type="caution">
    <text evidence="2">The sequence shown here is derived from an EMBL/GenBank/DDBJ whole genome shotgun (WGS) entry which is preliminary data.</text>
</comment>
<accession>A0A9P5NYJ7</accession>
<reference evidence="2" key="1">
    <citation type="submission" date="2020-11" db="EMBL/GenBank/DDBJ databases">
        <authorList>
            <consortium name="DOE Joint Genome Institute"/>
            <person name="Ahrendt S."/>
            <person name="Riley R."/>
            <person name="Andreopoulos W."/>
            <person name="LaButti K."/>
            <person name="Pangilinan J."/>
            <person name="Ruiz-duenas F.J."/>
            <person name="Barrasa J.M."/>
            <person name="Sanchez-Garcia M."/>
            <person name="Camarero S."/>
            <person name="Miyauchi S."/>
            <person name="Serrano A."/>
            <person name="Linde D."/>
            <person name="Babiker R."/>
            <person name="Drula E."/>
            <person name="Ayuso-Fernandez I."/>
            <person name="Pacheco R."/>
            <person name="Padilla G."/>
            <person name="Ferreira P."/>
            <person name="Barriuso J."/>
            <person name="Kellner H."/>
            <person name="Castanera R."/>
            <person name="Alfaro M."/>
            <person name="Ramirez L."/>
            <person name="Pisabarro A.G."/>
            <person name="Kuo A."/>
            <person name="Tritt A."/>
            <person name="Lipzen A."/>
            <person name="He G."/>
            <person name="Yan M."/>
            <person name="Ng V."/>
            <person name="Cullen D."/>
            <person name="Martin F."/>
            <person name="Rosso M.-N."/>
            <person name="Henrissat B."/>
            <person name="Hibbett D."/>
            <person name="Martinez A.T."/>
            <person name="Grigoriev I.V."/>
        </authorList>
    </citation>
    <scope>NUCLEOTIDE SEQUENCE</scope>
    <source>
        <strain evidence="2">AH 44721</strain>
    </source>
</reference>
<evidence type="ECO:0000313" key="3">
    <source>
        <dbReference type="Proteomes" id="UP000724874"/>
    </source>
</evidence>
<evidence type="ECO:0000256" key="1">
    <source>
        <dbReference type="SAM" id="SignalP"/>
    </source>
</evidence>
<keyword evidence="3" id="KW-1185">Reference proteome</keyword>
<feature type="chain" id="PRO_5040455845" evidence="1">
    <location>
        <begin position="19"/>
        <end position="72"/>
    </location>
</feature>
<feature type="signal peptide" evidence="1">
    <location>
        <begin position="1"/>
        <end position="18"/>
    </location>
</feature>
<keyword evidence="1" id="KW-0732">Signal</keyword>
<gene>
    <name evidence="2" type="ORF">CPB84DRAFT_1765367</name>
</gene>